<evidence type="ECO:0000256" key="3">
    <source>
        <dbReference type="ARBA" id="ARBA00022833"/>
    </source>
</evidence>
<dbReference type="GO" id="GO:0061630">
    <property type="term" value="F:ubiquitin protein ligase activity"/>
    <property type="evidence" value="ECO:0007669"/>
    <property type="project" value="TreeGrafter"/>
</dbReference>
<proteinExistence type="predicted"/>
<dbReference type="PANTHER" id="PTHR45969">
    <property type="entry name" value="RING ZINC FINGER PROTEIN-RELATED"/>
    <property type="match status" value="1"/>
</dbReference>
<dbReference type="GeneID" id="54466499"/>
<sequence>MASSSLTPSTATLVDDKAKAMINCFLKDLLSYTNNPNHMLRGIDIFVRKVWAEPLNIWRMMVPGDVEQTKLPPTDVLEIFATFRENDSLDDQAARIPTSEMKRIQGFLKEGTRRWHPNYNHIMLLALLSREQRPYTGLSSGVLRLTEDKLKNFNWYEMRWRWEPHIQRLKDQGRNIDDEFYEAFYDGGRDWPADKLELVVLTNCFWQLIWQGVDWDLDGSIIPPATFLMMGIQDEMHSVRGLEEMRKPGAEERLRDLRRDFTLILHLLSRPLRKLRDDLAVLTRGELQRVRIIDKYSFAEAHVEEANILEMVTSPTMAALGDCNICLAAHHAADWVKTNNCSHIFGRECLETWFELRNTCPMCRKVFFVPADQLRRESLHAPRHDSSLIRPMLAFLAMCRTFSDLRSLINEVFQHREVESQYRFLGALDALITICGTFGNIMAVSPELRGHMGELGLFRIHLPGWEWPILGVGHG</sequence>
<reference evidence="6 8" key="1">
    <citation type="journal article" date="2020" name="Stud. Mycol.">
        <title>101 Dothideomycetes genomes: a test case for predicting lifestyles and emergence of pathogens.</title>
        <authorList>
            <person name="Haridas S."/>
            <person name="Albert R."/>
            <person name="Binder M."/>
            <person name="Bloem J."/>
            <person name="Labutti K."/>
            <person name="Salamov A."/>
            <person name="Andreopoulos B."/>
            <person name="Baker S."/>
            <person name="Barry K."/>
            <person name="Bills G."/>
            <person name="Bluhm B."/>
            <person name="Cannon C."/>
            <person name="Castanera R."/>
            <person name="Culley D."/>
            <person name="Daum C."/>
            <person name="Ezra D."/>
            <person name="Gonzalez J."/>
            <person name="Henrissat B."/>
            <person name="Kuo A."/>
            <person name="Liang C."/>
            <person name="Lipzen A."/>
            <person name="Lutzoni F."/>
            <person name="Magnuson J."/>
            <person name="Mondo S."/>
            <person name="Nolan M."/>
            <person name="Ohm R."/>
            <person name="Pangilinan J."/>
            <person name="Park H.-J."/>
            <person name="Ramirez L."/>
            <person name="Alfaro M."/>
            <person name="Sun H."/>
            <person name="Tritt A."/>
            <person name="Yoshinaga Y."/>
            <person name="Zwiers L.-H."/>
            <person name="Turgeon B."/>
            <person name="Goodwin S."/>
            <person name="Spatafora J."/>
            <person name="Crous P."/>
            <person name="Grigoriev I."/>
        </authorList>
    </citation>
    <scope>NUCLEOTIDE SEQUENCE</scope>
    <source>
        <strain evidence="6 8">CBS 304.34</strain>
    </source>
</reference>
<reference evidence="8" key="2">
    <citation type="submission" date="2020-04" db="EMBL/GenBank/DDBJ databases">
        <authorList>
            <consortium name="NCBI Genome Project"/>
        </authorList>
    </citation>
    <scope>NUCLEOTIDE SEQUENCE</scope>
    <source>
        <strain evidence="8">CBS 304.34</strain>
    </source>
</reference>
<dbReference type="Gene3D" id="3.30.40.10">
    <property type="entry name" value="Zinc/RING finger domain, C3HC4 (zinc finger)"/>
    <property type="match status" value="1"/>
</dbReference>
<keyword evidence="1" id="KW-0479">Metal-binding</keyword>
<name>A0A6A6YIU6_9PEZI</name>
<dbReference type="InterPro" id="IPR001841">
    <property type="entry name" value="Znf_RING"/>
</dbReference>
<reference evidence="8" key="3">
    <citation type="submission" date="2025-04" db="UniProtKB">
        <authorList>
            <consortium name="RefSeq"/>
        </authorList>
    </citation>
    <scope>IDENTIFICATION</scope>
    <source>
        <strain evidence="8">CBS 304.34</strain>
    </source>
</reference>
<organism evidence="6">
    <name type="scientific">Mytilinidion resinicola</name>
    <dbReference type="NCBI Taxonomy" id="574789"/>
    <lineage>
        <taxon>Eukaryota</taxon>
        <taxon>Fungi</taxon>
        <taxon>Dikarya</taxon>
        <taxon>Ascomycota</taxon>
        <taxon>Pezizomycotina</taxon>
        <taxon>Dothideomycetes</taxon>
        <taxon>Pleosporomycetidae</taxon>
        <taxon>Mytilinidiales</taxon>
        <taxon>Mytilinidiaceae</taxon>
        <taxon>Mytilinidion</taxon>
    </lineage>
</organism>
<dbReference type="PROSITE" id="PS50089">
    <property type="entry name" value="ZF_RING_2"/>
    <property type="match status" value="1"/>
</dbReference>
<dbReference type="AlphaFoldDB" id="A0A6A6YIU6"/>
<dbReference type="PANTHER" id="PTHR45969:SF69">
    <property type="entry name" value="FINGER DOMAIN PROTEIN, PUTATIVE (AFU_ORTHOLOGUE AFUA_3G12190)-RELATED"/>
    <property type="match status" value="1"/>
</dbReference>
<dbReference type="Proteomes" id="UP000504636">
    <property type="component" value="Unplaced"/>
</dbReference>
<feature type="domain" description="RING-type" evidence="5">
    <location>
        <begin position="323"/>
        <end position="364"/>
    </location>
</feature>
<evidence type="ECO:0000313" key="6">
    <source>
        <dbReference type="EMBL" id="KAF2808721.1"/>
    </source>
</evidence>
<evidence type="ECO:0000256" key="2">
    <source>
        <dbReference type="ARBA" id="ARBA00022771"/>
    </source>
</evidence>
<dbReference type="InterPro" id="IPR013083">
    <property type="entry name" value="Znf_RING/FYVE/PHD"/>
</dbReference>
<evidence type="ECO:0000259" key="5">
    <source>
        <dbReference type="PROSITE" id="PS50089"/>
    </source>
</evidence>
<protein>
    <recommendedName>
        <fullName evidence="5">RING-type domain-containing protein</fullName>
    </recommendedName>
</protein>
<evidence type="ECO:0000313" key="8">
    <source>
        <dbReference type="RefSeq" id="XP_033575685.1"/>
    </source>
</evidence>
<evidence type="ECO:0000313" key="7">
    <source>
        <dbReference type="Proteomes" id="UP000504636"/>
    </source>
</evidence>
<dbReference type="SUPFAM" id="SSF57850">
    <property type="entry name" value="RING/U-box"/>
    <property type="match status" value="1"/>
</dbReference>
<keyword evidence="2 4" id="KW-0863">Zinc-finger</keyword>
<gene>
    <name evidence="6 8" type="ORF">BDZ99DRAFT_521219</name>
</gene>
<evidence type="ECO:0000256" key="1">
    <source>
        <dbReference type="ARBA" id="ARBA00022723"/>
    </source>
</evidence>
<dbReference type="GO" id="GO:0016567">
    <property type="term" value="P:protein ubiquitination"/>
    <property type="evidence" value="ECO:0007669"/>
    <property type="project" value="TreeGrafter"/>
</dbReference>
<dbReference type="RefSeq" id="XP_033575685.1">
    <property type="nucleotide sequence ID" value="XM_033725606.1"/>
</dbReference>
<keyword evidence="3" id="KW-0862">Zinc</keyword>
<evidence type="ECO:0000256" key="4">
    <source>
        <dbReference type="PROSITE-ProRule" id="PRU00175"/>
    </source>
</evidence>
<keyword evidence="7" id="KW-1185">Reference proteome</keyword>
<accession>A0A6A6YIU6</accession>
<dbReference type="EMBL" id="MU003702">
    <property type="protein sequence ID" value="KAF2808721.1"/>
    <property type="molecule type" value="Genomic_DNA"/>
</dbReference>
<dbReference type="Pfam" id="PF13639">
    <property type="entry name" value="zf-RING_2"/>
    <property type="match status" value="1"/>
</dbReference>
<dbReference type="OrthoDB" id="3690055at2759"/>
<dbReference type="GO" id="GO:0008270">
    <property type="term" value="F:zinc ion binding"/>
    <property type="evidence" value="ECO:0007669"/>
    <property type="project" value="UniProtKB-KW"/>
</dbReference>